<dbReference type="NCBIfam" id="TIGR01732">
    <property type="entry name" value="tiny_TM_bacill"/>
    <property type="match status" value="1"/>
</dbReference>
<protein>
    <submittedName>
        <fullName evidence="7">YjcZ family sporulation protein</fullName>
    </submittedName>
</protein>
<dbReference type="RefSeq" id="WP_122921168.1">
    <property type="nucleotide sequence ID" value="NZ_RHHQ01000025.1"/>
</dbReference>
<keyword evidence="5 6" id="KW-0472">Membrane</keyword>
<evidence type="ECO:0000256" key="6">
    <source>
        <dbReference type="SAM" id="Phobius"/>
    </source>
</evidence>
<dbReference type="Proteomes" id="UP000271031">
    <property type="component" value="Unassembled WGS sequence"/>
</dbReference>
<evidence type="ECO:0000256" key="5">
    <source>
        <dbReference type="ARBA" id="ARBA00023136"/>
    </source>
</evidence>
<comment type="caution">
    <text evidence="7">The sequence shown here is derived from an EMBL/GenBank/DDBJ whole genome shotgun (WGS) entry which is preliminary data.</text>
</comment>
<evidence type="ECO:0000313" key="8">
    <source>
        <dbReference type="Proteomes" id="UP000271031"/>
    </source>
</evidence>
<dbReference type="EMBL" id="RHHQ01000025">
    <property type="protein sequence ID" value="RNB80184.1"/>
    <property type="molecule type" value="Genomic_DNA"/>
</dbReference>
<evidence type="ECO:0000256" key="4">
    <source>
        <dbReference type="ARBA" id="ARBA00022989"/>
    </source>
</evidence>
<dbReference type="GO" id="GO:0016020">
    <property type="term" value="C:membrane"/>
    <property type="evidence" value="ECO:0007669"/>
    <property type="project" value="UniProtKB-SubCell"/>
</dbReference>
<keyword evidence="8" id="KW-1185">Reference proteome</keyword>
<accession>A0A3M8CWR2</accession>
<gene>
    <name evidence="7" type="ORF">EDM56_27635</name>
</gene>
<sequence length="27" mass="2879">MSCGGNDQFILVLVLFILLVIVLAAIC</sequence>
<evidence type="ECO:0000256" key="3">
    <source>
        <dbReference type="ARBA" id="ARBA00022692"/>
    </source>
</evidence>
<comment type="similarity">
    <text evidence="2">Belongs to the SscA family.</text>
</comment>
<comment type="subcellular location">
    <subcellularLocation>
        <location evidence="1">Membrane</location>
    </subcellularLocation>
</comment>
<dbReference type="InterPro" id="IPR010070">
    <property type="entry name" value="YjcZ-like"/>
</dbReference>
<feature type="transmembrane region" description="Helical" evidence="6">
    <location>
        <begin position="9"/>
        <end position="26"/>
    </location>
</feature>
<name>A0A3M8CWR2_9BACL</name>
<keyword evidence="3 6" id="KW-0812">Transmembrane</keyword>
<dbReference type="Pfam" id="PF09680">
    <property type="entry name" value="YjcZ_2"/>
    <property type="match status" value="1"/>
</dbReference>
<evidence type="ECO:0000256" key="2">
    <source>
        <dbReference type="ARBA" id="ARBA00010221"/>
    </source>
</evidence>
<evidence type="ECO:0000256" key="1">
    <source>
        <dbReference type="ARBA" id="ARBA00004370"/>
    </source>
</evidence>
<organism evidence="7 8">
    <name type="scientific">Brevibacillus fluminis</name>
    <dbReference type="NCBI Taxonomy" id="511487"/>
    <lineage>
        <taxon>Bacteria</taxon>
        <taxon>Bacillati</taxon>
        <taxon>Bacillota</taxon>
        <taxon>Bacilli</taxon>
        <taxon>Bacillales</taxon>
        <taxon>Paenibacillaceae</taxon>
        <taxon>Brevibacillus</taxon>
    </lineage>
</organism>
<keyword evidence="4 6" id="KW-1133">Transmembrane helix</keyword>
<proteinExistence type="inferred from homology"/>
<evidence type="ECO:0000313" key="7">
    <source>
        <dbReference type="EMBL" id="RNB80184.1"/>
    </source>
</evidence>
<reference evidence="7 8" key="1">
    <citation type="submission" date="2018-10" db="EMBL/GenBank/DDBJ databases">
        <title>Phylogenomics of Brevibacillus.</title>
        <authorList>
            <person name="Dunlap C."/>
        </authorList>
    </citation>
    <scope>NUCLEOTIDE SEQUENCE [LARGE SCALE GENOMIC DNA]</scope>
    <source>
        <strain evidence="7 8">JCM 15716</strain>
    </source>
</reference>
<dbReference type="AlphaFoldDB" id="A0A3M8CWR2"/>